<evidence type="ECO:0000256" key="3">
    <source>
        <dbReference type="SAM" id="MobiDB-lite"/>
    </source>
</evidence>
<dbReference type="Proteomes" id="UP000006671">
    <property type="component" value="Unassembled WGS sequence"/>
</dbReference>
<feature type="region of interest" description="Disordered" evidence="3">
    <location>
        <begin position="1"/>
        <end position="56"/>
    </location>
</feature>
<evidence type="ECO:0000256" key="2">
    <source>
        <dbReference type="ARBA" id="ARBA00022803"/>
    </source>
</evidence>
<feature type="compositionally biased region" description="Low complexity" evidence="3">
    <location>
        <begin position="19"/>
        <end position="30"/>
    </location>
</feature>
<dbReference type="InParanoid" id="D2VGD7"/>
<dbReference type="FunCoup" id="D2VGD7">
    <property type="interactions" value="24"/>
</dbReference>
<dbReference type="InterPro" id="IPR011990">
    <property type="entry name" value="TPR-like_helical_dom_sf"/>
</dbReference>
<dbReference type="InterPro" id="IPR051730">
    <property type="entry name" value="NASP-like"/>
</dbReference>
<dbReference type="Gene3D" id="1.25.40.10">
    <property type="entry name" value="Tetratricopeptide repeat domain"/>
    <property type="match status" value="1"/>
</dbReference>
<reference evidence="4 5" key="1">
    <citation type="journal article" date="2010" name="Cell">
        <title>The genome of Naegleria gruberi illuminates early eukaryotic versatility.</title>
        <authorList>
            <person name="Fritz-Laylin L.K."/>
            <person name="Prochnik S.E."/>
            <person name="Ginger M.L."/>
            <person name="Dacks J.B."/>
            <person name="Carpenter M.L."/>
            <person name="Field M.C."/>
            <person name="Kuo A."/>
            <person name="Paredez A."/>
            <person name="Chapman J."/>
            <person name="Pham J."/>
            <person name="Shu S."/>
            <person name="Neupane R."/>
            <person name="Cipriano M."/>
            <person name="Mancuso J."/>
            <person name="Tu H."/>
            <person name="Salamov A."/>
            <person name="Lindquist E."/>
            <person name="Shapiro H."/>
            <person name="Lucas S."/>
            <person name="Grigoriev I.V."/>
            <person name="Cande W.Z."/>
            <person name="Fulton C."/>
            <person name="Rokhsar D.S."/>
            <person name="Dawson S.C."/>
        </authorList>
    </citation>
    <scope>NUCLEOTIDE SEQUENCE [LARGE SCALE GENOMIC DNA]</scope>
    <source>
        <strain evidence="4 5">NEG-M</strain>
    </source>
</reference>
<feature type="region of interest" description="Disordered" evidence="3">
    <location>
        <begin position="371"/>
        <end position="415"/>
    </location>
</feature>
<evidence type="ECO:0008006" key="6">
    <source>
        <dbReference type="Google" id="ProtNLM"/>
    </source>
</evidence>
<feature type="compositionally biased region" description="Polar residues" evidence="3">
    <location>
        <begin position="398"/>
        <end position="407"/>
    </location>
</feature>
<dbReference type="KEGG" id="ngr:NAEGRDRAFT_49321"/>
<dbReference type="OrthoDB" id="5587616at2759"/>
<evidence type="ECO:0000313" key="5">
    <source>
        <dbReference type="Proteomes" id="UP000006671"/>
    </source>
</evidence>
<organism evidence="5">
    <name type="scientific">Naegleria gruberi</name>
    <name type="common">Amoeba</name>
    <dbReference type="NCBI Taxonomy" id="5762"/>
    <lineage>
        <taxon>Eukaryota</taxon>
        <taxon>Discoba</taxon>
        <taxon>Heterolobosea</taxon>
        <taxon>Tetramitia</taxon>
        <taxon>Eutetramitia</taxon>
        <taxon>Vahlkampfiidae</taxon>
        <taxon>Naegleria</taxon>
    </lineage>
</organism>
<sequence>MSNSHDEELADFEEDIEETTTTTATATAAEVDGEEDIEDEEEHEEGSASATHDEVPLEEHLVMNQDDIVKAIGYYEEYKTRKNASAIELVGEELQEALSLLDEGIELLGNNVVRDREEQYGESSIECAEVLIVYAEMLIERGRYQVDNIISGSLKKAIKKNMDMRNEEEVGEEEEEEDEDCFELAWGVLELARVAFVRILVSGKVLSPSELQLNYRLKLARVHTLLAVLNSENDNFNSAVVEYQNALKLYDIVLKDSDNLCLGLFRVAANIFHKRDDLKVDLLQKIAETHLEIATCLSMGGSDVPPVLEAYKLAETALENSVKLREKAIDNDKSIIVDLKERIAELNGPSVPQEEVSRVINQVVTNRMGSVQSGFAPSSSEPTKEVHILQPRKRKIEQSTIQNANSSETKKTKEE</sequence>
<dbReference type="OMA" id="CEYKRRI"/>
<accession>D2VGD7</accession>
<feature type="compositionally biased region" description="Acidic residues" evidence="3">
    <location>
        <begin position="31"/>
        <end position="44"/>
    </location>
</feature>
<dbReference type="GO" id="GO:0034080">
    <property type="term" value="P:CENP-A containing chromatin assembly"/>
    <property type="evidence" value="ECO:0007669"/>
    <property type="project" value="TreeGrafter"/>
</dbReference>
<dbReference type="AlphaFoldDB" id="D2VGD7"/>
<dbReference type="RefSeq" id="XP_002676690.1">
    <property type="nucleotide sequence ID" value="XM_002676644.1"/>
</dbReference>
<feature type="compositionally biased region" description="Acidic residues" evidence="3">
    <location>
        <begin position="8"/>
        <end position="18"/>
    </location>
</feature>
<dbReference type="GO" id="GO:0005654">
    <property type="term" value="C:nucleoplasm"/>
    <property type="evidence" value="ECO:0007669"/>
    <property type="project" value="TreeGrafter"/>
</dbReference>
<dbReference type="GO" id="GO:0042393">
    <property type="term" value="F:histone binding"/>
    <property type="evidence" value="ECO:0007669"/>
    <property type="project" value="TreeGrafter"/>
</dbReference>
<dbReference type="GO" id="GO:0006335">
    <property type="term" value="P:DNA replication-dependent chromatin assembly"/>
    <property type="evidence" value="ECO:0007669"/>
    <property type="project" value="TreeGrafter"/>
</dbReference>
<dbReference type="EMBL" id="GG738870">
    <property type="protein sequence ID" value="EFC43946.1"/>
    <property type="molecule type" value="Genomic_DNA"/>
</dbReference>
<proteinExistence type="predicted"/>
<dbReference type="GeneID" id="8850080"/>
<dbReference type="PANTHER" id="PTHR15081:SF1">
    <property type="entry name" value="NUCLEAR AUTOANTIGENIC SPERM PROTEIN"/>
    <property type="match status" value="1"/>
</dbReference>
<protein>
    <recommendedName>
        <fullName evidence="6">Tetratricopeptide SHNi-TPR domain-containing protein</fullName>
    </recommendedName>
</protein>
<keyword evidence="1" id="KW-0677">Repeat</keyword>
<gene>
    <name evidence="4" type="ORF">NAEGRDRAFT_49321</name>
</gene>
<evidence type="ECO:0000313" key="4">
    <source>
        <dbReference type="EMBL" id="EFC43946.1"/>
    </source>
</evidence>
<name>D2VGD7_NAEGR</name>
<dbReference type="VEuPathDB" id="AmoebaDB:NAEGRDRAFT_49321"/>
<evidence type="ECO:0000256" key="1">
    <source>
        <dbReference type="ARBA" id="ARBA00022737"/>
    </source>
</evidence>
<keyword evidence="2" id="KW-0802">TPR repeat</keyword>
<feature type="compositionally biased region" description="Polar residues" evidence="3">
    <location>
        <begin position="371"/>
        <end position="381"/>
    </location>
</feature>
<dbReference type="PANTHER" id="PTHR15081">
    <property type="entry name" value="NUCLEAR AUTOANTIGENIC SPERM PROTEIN NASP -RELATED"/>
    <property type="match status" value="1"/>
</dbReference>
<keyword evidence="5" id="KW-1185">Reference proteome</keyword>